<proteinExistence type="predicted"/>
<gene>
    <name evidence="2" type="ORF">S12H4_48408</name>
</gene>
<feature type="region of interest" description="Disordered" evidence="1">
    <location>
        <begin position="96"/>
        <end position="143"/>
    </location>
</feature>
<reference evidence="2" key="1">
    <citation type="journal article" date="2014" name="Front. Microbiol.">
        <title>High frequency of phylogenetically diverse reductive dehalogenase-homologous genes in deep subseafloor sedimentary metagenomes.</title>
        <authorList>
            <person name="Kawai M."/>
            <person name="Futagami T."/>
            <person name="Toyoda A."/>
            <person name="Takaki Y."/>
            <person name="Nishi S."/>
            <person name="Hori S."/>
            <person name="Arai W."/>
            <person name="Tsubouchi T."/>
            <person name="Morono Y."/>
            <person name="Uchiyama I."/>
            <person name="Ito T."/>
            <person name="Fujiyama A."/>
            <person name="Inagaki F."/>
            <person name="Takami H."/>
        </authorList>
    </citation>
    <scope>NUCLEOTIDE SEQUENCE</scope>
    <source>
        <strain evidence="2">Expedition CK06-06</strain>
    </source>
</reference>
<protein>
    <submittedName>
        <fullName evidence="2">Uncharacterized protein</fullName>
    </submittedName>
</protein>
<feature type="non-terminal residue" evidence="2">
    <location>
        <position position="1"/>
    </location>
</feature>
<sequence>SELFEILSQSNNGQNQFDINCTHRLIKILQAKRKIMRKVNINNWIRQFKKLRVDDKIEKRRIKDVSIWYSQQDFNDRYLPKAYSAESFRKKFLQIEDKMNQSQDPKRKKHYKPGDPEDDFKTTTTRWVTKDGKKRSRVVIDES</sequence>
<dbReference type="AlphaFoldDB" id="X1TFR8"/>
<evidence type="ECO:0000256" key="1">
    <source>
        <dbReference type="SAM" id="MobiDB-lite"/>
    </source>
</evidence>
<comment type="caution">
    <text evidence="2">The sequence shown here is derived from an EMBL/GenBank/DDBJ whole genome shotgun (WGS) entry which is preliminary data.</text>
</comment>
<evidence type="ECO:0000313" key="2">
    <source>
        <dbReference type="EMBL" id="GAJ04109.1"/>
    </source>
</evidence>
<dbReference type="EMBL" id="BARW01030252">
    <property type="protein sequence ID" value="GAJ04109.1"/>
    <property type="molecule type" value="Genomic_DNA"/>
</dbReference>
<name>X1TFR8_9ZZZZ</name>
<feature type="compositionally biased region" description="Basic and acidic residues" evidence="1">
    <location>
        <begin position="112"/>
        <end position="121"/>
    </location>
</feature>
<accession>X1TFR8</accession>
<organism evidence="2">
    <name type="scientific">marine sediment metagenome</name>
    <dbReference type="NCBI Taxonomy" id="412755"/>
    <lineage>
        <taxon>unclassified sequences</taxon>
        <taxon>metagenomes</taxon>
        <taxon>ecological metagenomes</taxon>
    </lineage>
</organism>